<proteinExistence type="inferred from homology"/>
<accession>A0A4R6R9J8</accession>
<dbReference type="RefSeq" id="WP_207620561.1">
    <property type="nucleotide sequence ID" value="NZ_BSPM01000007.1"/>
</dbReference>
<dbReference type="Pfam" id="PF19798">
    <property type="entry name" value="Sulfotransfer_5"/>
    <property type="match status" value="1"/>
</dbReference>
<dbReference type="PANTHER" id="PTHR42743:SF11">
    <property type="entry name" value="AMINODEOXYCHORISMATE LYASE"/>
    <property type="match status" value="1"/>
</dbReference>
<gene>
    <name evidence="3" type="ORF">EDD54_3873</name>
</gene>
<keyword evidence="4" id="KW-1185">Reference proteome</keyword>
<keyword evidence="2" id="KW-0028">Amino-acid biosynthesis</keyword>
<name>A0A4R6R9J8_9HYPH</name>
<dbReference type="AlphaFoldDB" id="A0A4R6R9J8"/>
<evidence type="ECO:0000256" key="1">
    <source>
        <dbReference type="ARBA" id="ARBA00009320"/>
    </source>
</evidence>
<protein>
    <submittedName>
        <fullName evidence="3">Uncharacterized protein</fullName>
    </submittedName>
</protein>
<reference evidence="3 4" key="1">
    <citation type="submission" date="2019-03" db="EMBL/GenBank/DDBJ databases">
        <title>Genomic Encyclopedia of Type Strains, Phase IV (KMG-IV): sequencing the most valuable type-strain genomes for metagenomic binning, comparative biology and taxonomic classification.</title>
        <authorList>
            <person name="Goeker M."/>
        </authorList>
    </citation>
    <scope>NUCLEOTIDE SEQUENCE [LARGE SCALE GENOMIC DNA]</scope>
    <source>
        <strain evidence="3 4">DSM 102969</strain>
    </source>
</reference>
<dbReference type="Proteomes" id="UP000294547">
    <property type="component" value="Unassembled WGS sequence"/>
</dbReference>
<dbReference type="InterPro" id="IPR027417">
    <property type="entry name" value="P-loop_NTPase"/>
</dbReference>
<dbReference type="PANTHER" id="PTHR42743">
    <property type="entry name" value="AMINO-ACID AMINOTRANSFERASE"/>
    <property type="match status" value="1"/>
</dbReference>
<dbReference type="GO" id="GO:0009082">
    <property type="term" value="P:branched-chain amino acid biosynthetic process"/>
    <property type="evidence" value="ECO:0007669"/>
    <property type="project" value="UniProtKB-KW"/>
</dbReference>
<comment type="similarity">
    <text evidence="1">Belongs to the class-IV pyridoxal-phosphate-dependent aminotransferase family.</text>
</comment>
<comment type="caution">
    <text evidence="3">The sequence shown here is derived from an EMBL/GenBank/DDBJ whole genome shotgun (WGS) entry which is preliminary data.</text>
</comment>
<evidence type="ECO:0000256" key="2">
    <source>
        <dbReference type="ARBA" id="ARBA00023304"/>
    </source>
</evidence>
<dbReference type="Gene3D" id="3.40.50.300">
    <property type="entry name" value="P-loop containing nucleotide triphosphate hydrolases"/>
    <property type="match status" value="1"/>
</dbReference>
<keyword evidence="2" id="KW-0100">Branched-chain amino acid biosynthesis</keyword>
<evidence type="ECO:0000313" key="4">
    <source>
        <dbReference type="Proteomes" id="UP000294547"/>
    </source>
</evidence>
<dbReference type="EMBL" id="SNXY01000010">
    <property type="protein sequence ID" value="TDP82604.1"/>
    <property type="molecule type" value="Genomic_DNA"/>
</dbReference>
<organism evidence="3 4">
    <name type="scientific">Oharaeibacter diazotrophicus</name>
    <dbReference type="NCBI Taxonomy" id="1920512"/>
    <lineage>
        <taxon>Bacteria</taxon>
        <taxon>Pseudomonadati</taxon>
        <taxon>Pseudomonadota</taxon>
        <taxon>Alphaproteobacteria</taxon>
        <taxon>Hyphomicrobiales</taxon>
        <taxon>Pleomorphomonadaceae</taxon>
        <taxon>Oharaeibacter</taxon>
    </lineage>
</organism>
<evidence type="ECO:0000313" key="3">
    <source>
        <dbReference type="EMBL" id="TDP82604.1"/>
    </source>
</evidence>
<sequence>MTDSTAPVRIAMWSGPRNISTAMMRSFENRPDTAVWDEPFYAAYLAATGLDHPMRAAVIAAGDTDPAAVAARALGPVPEGRTVFYQKHMTHHMLPGFDLDWIDGVTSAFLIRRPESVLASYVQKREAVTLDDIGFRRQAEIFDRVADRLGAAPPVIEGNDVLADPRGALGRLSAALGIPFREEMLSWPAGRRASDGVWAPHWYHAVEASTGFGPARADVDRATLPADLARIAEAATPYYERLAPHRI</sequence>
<dbReference type="SUPFAM" id="SSF52540">
    <property type="entry name" value="P-loop containing nucleoside triphosphate hydrolases"/>
    <property type="match status" value="1"/>
</dbReference>
<dbReference type="InterPro" id="IPR050571">
    <property type="entry name" value="Class-IV_PLP-Dep_Aminotrnsfr"/>
</dbReference>